<dbReference type="AlphaFoldDB" id="A0A7R9ELG0"/>
<name>A0A7R9ELG0_9NEOP</name>
<protein>
    <recommendedName>
        <fullName evidence="3">Secreted protein</fullName>
    </recommendedName>
</protein>
<gene>
    <name evidence="2" type="ORF">TMSB3V08_LOCUS11840</name>
</gene>
<keyword evidence="1" id="KW-0732">Signal</keyword>
<accession>A0A7R9ELG0</accession>
<sequence length="79" mass="8392">MNMSTGPFFTGISSLLMVVGLALSMAVVSSGRGLTLGSELAVVRGVLMRPDVLPDDGVCTSKHVVSQPALWHPRLKERN</sequence>
<organism evidence="2">
    <name type="scientific">Timema monikensis</name>
    <dbReference type="NCBI Taxonomy" id="170555"/>
    <lineage>
        <taxon>Eukaryota</taxon>
        <taxon>Metazoa</taxon>
        <taxon>Ecdysozoa</taxon>
        <taxon>Arthropoda</taxon>
        <taxon>Hexapoda</taxon>
        <taxon>Insecta</taxon>
        <taxon>Pterygota</taxon>
        <taxon>Neoptera</taxon>
        <taxon>Polyneoptera</taxon>
        <taxon>Phasmatodea</taxon>
        <taxon>Timematodea</taxon>
        <taxon>Timematoidea</taxon>
        <taxon>Timematidae</taxon>
        <taxon>Timema</taxon>
    </lineage>
</organism>
<evidence type="ECO:0000313" key="2">
    <source>
        <dbReference type="EMBL" id="CAD7435193.1"/>
    </source>
</evidence>
<proteinExistence type="predicted"/>
<evidence type="ECO:0008006" key="3">
    <source>
        <dbReference type="Google" id="ProtNLM"/>
    </source>
</evidence>
<feature type="signal peptide" evidence="1">
    <location>
        <begin position="1"/>
        <end position="24"/>
    </location>
</feature>
<evidence type="ECO:0000256" key="1">
    <source>
        <dbReference type="SAM" id="SignalP"/>
    </source>
</evidence>
<feature type="chain" id="PRO_5030806102" description="Secreted protein" evidence="1">
    <location>
        <begin position="25"/>
        <end position="79"/>
    </location>
</feature>
<dbReference type="EMBL" id="OB799253">
    <property type="protein sequence ID" value="CAD7435193.1"/>
    <property type="molecule type" value="Genomic_DNA"/>
</dbReference>
<reference evidence="2" key="1">
    <citation type="submission" date="2020-11" db="EMBL/GenBank/DDBJ databases">
        <authorList>
            <person name="Tran Van P."/>
        </authorList>
    </citation>
    <scope>NUCLEOTIDE SEQUENCE</scope>
</reference>